<organism evidence="1 2">
    <name type="scientific">Coprinopsis cinerea (strain Okayama-7 / 130 / ATCC MYA-4618 / FGSC 9003)</name>
    <name type="common">Inky cap fungus</name>
    <name type="synonym">Hormographiella aspergillata</name>
    <dbReference type="NCBI Taxonomy" id="240176"/>
    <lineage>
        <taxon>Eukaryota</taxon>
        <taxon>Fungi</taxon>
        <taxon>Dikarya</taxon>
        <taxon>Basidiomycota</taxon>
        <taxon>Agaricomycotina</taxon>
        <taxon>Agaricomycetes</taxon>
        <taxon>Agaricomycetidae</taxon>
        <taxon>Agaricales</taxon>
        <taxon>Agaricineae</taxon>
        <taxon>Psathyrellaceae</taxon>
        <taxon>Coprinopsis</taxon>
    </lineage>
</organism>
<proteinExistence type="predicted"/>
<evidence type="ECO:0000313" key="1">
    <source>
        <dbReference type="EMBL" id="EFI28707.1"/>
    </source>
</evidence>
<dbReference type="GeneID" id="6005976"/>
<protein>
    <submittedName>
        <fullName evidence="1">Uncharacterized protein</fullName>
    </submittedName>
</protein>
<dbReference type="HOGENOM" id="CLU_1102873_0_0_1"/>
<dbReference type="eggNOG" id="ENOG502SSGD">
    <property type="taxonomic scope" value="Eukaryota"/>
</dbReference>
<dbReference type="OMA" id="TIVITPC"/>
<dbReference type="RefSeq" id="XP_002912201.1">
    <property type="nucleotide sequence ID" value="XM_002912155.1"/>
</dbReference>
<comment type="caution">
    <text evidence="1">The sequence shown here is derived from an EMBL/GenBank/DDBJ whole genome shotgun (WGS) entry which is preliminary data.</text>
</comment>
<dbReference type="InParanoid" id="D6RJQ6"/>
<dbReference type="VEuPathDB" id="FungiDB:CC1G_13733"/>
<name>D6RJQ6_COPC7</name>
<dbReference type="EMBL" id="AACS02000001">
    <property type="protein sequence ID" value="EFI28707.1"/>
    <property type="molecule type" value="Genomic_DNA"/>
</dbReference>
<accession>D6RJQ6</accession>
<sequence>MPSMLKWSTDYLKAAGLPIPQQEKGDYIIDIQAVRRLLPGLPEVAGLLHENAIGPICRGIQGMVVGDIERTVLLLSELEERYEEGSVCEEEPEVNWDEKVIEEDDSMSRKRRHSSSAHSVYSKDPIIIPPLHPSIPYIVINHCGSQTHEEDVCRVPYQNSGFGQYLTVPTHPPFNQVHPPLLPTHAHTMMPIMEKWVWKNGHWEAVLPSLEEQTLRGLCSRPILNTRRKASRT</sequence>
<dbReference type="Proteomes" id="UP000001861">
    <property type="component" value="Unassembled WGS sequence"/>
</dbReference>
<dbReference type="KEGG" id="cci:CC1G_13733"/>
<dbReference type="OrthoDB" id="3260913at2759"/>
<dbReference type="AlphaFoldDB" id="D6RJQ6"/>
<keyword evidence="2" id="KW-1185">Reference proteome</keyword>
<gene>
    <name evidence="1" type="ORF">CC1G_13733</name>
</gene>
<evidence type="ECO:0000313" key="2">
    <source>
        <dbReference type="Proteomes" id="UP000001861"/>
    </source>
</evidence>
<reference evidence="1 2" key="1">
    <citation type="journal article" date="2010" name="Proc. Natl. Acad. Sci. U.S.A.">
        <title>Insights into evolution of multicellular fungi from the assembled chromosomes of the mushroom Coprinopsis cinerea (Coprinus cinereus).</title>
        <authorList>
            <person name="Stajich J.E."/>
            <person name="Wilke S.K."/>
            <person name="Ahren D."/>
            <person name="Au C.H."/>
            <person name="Birren B.W."/>
            <person name="Borodovsky M."/>
            <person name="Burns C."/>
            <person name="Canback B."/>
            <person name="Casselton L.A."/>
            <person name="Cheng C.K."/>
            <person name="Deng J."/>
            <person name="Dietrich F.S."/>
            <person name="Fargo D.C."/>
            <person name="Farman M.L."/>
            <person name="Gathman A.C."/>
            <person name="Goldberg J."/>
            <person name="Guigo R."/>
            <person name="Hoegger P.J."/>
            <person name="Hooker J.B."/>
            <person name="Huggins A."/>
            <person name="James T.Y."/>
            <person name="Kamada T."/>
            <person name="Kilaru S."/>
            <person name="Kodira C."/>
            <person name="Kues U."/>
            <person name="Kupfer D."/>
            <person name="Kwan H.S."/>
            <person name="Lomsadze A."/>
            <person name="Li W."/>
            <person name="Lilly W.W."/>
            <person name="Ma L.J."/>
            <person name="Mackey A.J."/>
            <person name="Manning G."/>
            <person name="Martin F."/>
            <person name="Muraguchi H."/>
            <person name="Natvig D.O."/>
            <person name="Palmerini H."/>
            <person name="Ramesh M.A."/>
            <person name="Rehmeyer C.J."/>
            <person name="Roe B.A."/>
            <person name="Shenoy N."/>
            <person name="Stanke M."/>
            <person name="Ter-Hovhannisyan V."/>
            <person name="Tunlid A."/>
            <person name="Velagapudi R."/>
            <person name="Vision T.J."/>
            <person name="Zeng Q."/>
            <person name="Zolan M.E."/>
            <person name="Pukkila P.J."/>
        </authorList>
    </citation>
    <scope>NUCLEOTIDE SEQUENCE [LARGE SCALE GENOMIC DNA]</scope>
    <source>
        <strain evidence="2">Okayama-7 / 130 / ATCC MYA-4618 / FGSC 9003</strain>
    </source>
</reference>